<reference evidence="1 2" key="1">
    <citation type="submission" date="2020-08" db="EMBL/GenBank/DDBJ databases">
        <title>Bridging the membrane lipid divide: bacteria of the FCB group superphylum have the potential to synthesize archaeal ether lipids.</title>
        <authorList>
            <person name="Villanueva L."/>
            <person name="Von Meijenfeldt F.A.B."/>
            <person name="Westbye A.B."/>
            <person name="Yadav S."/>
            <person name="Hopmans E.C."/>
            <person name="Dutilh B.E."/>
            <person name="Sinninghe Damste J.S."/>
        </authorList>
    </citation>
    <scope>NUCLEOTIDE SEQUENCE [LARGE SCALE GENOMIC DNA]</scope>
    <source>
        <strain evidence="1">NIOZ-UU30</strain>
    </source>
</reference>
<dbReference type="Proteomes" id="UP000603434">
    <property type="component" value="Unassembled WGS sequence"/>
</dbReference>
<accession>A0A8J6NXU3</accession>
<gene>
    <name evidence="1" type="ORF">H8E23_10965</name>
</gene>
<name>A0A8J6NXU3_9BACT</name>
<evidence type="ECO:0000313" key="1">
    <source>
        <dbReference type="EMBL" id="MBC8361908.1"/>
    </source>
</evidence>
<proteinExistence type="predicted"/>
<organism evidence="1 2">
    <name type="scientific">Candidatus Desulfatibia profunda</name>
    <dbReference type="NCBI Taxonomy" id="2841695"/>
    <lineage>
        <taxon>Bacteria</taxon>
        <taxon>Pseudomonadati</taxon>
        <taxon>Thermodesulfobacteriota</taxon>
        <taxon>Desulfobacteria</taxon>
        <taxon>Desulfobacterales</taxon>
        <taxon>Desulfobacterales incertae sedis</taxon>
        <taxon>Candidatus Desulfatibia</taxon>
    </lineage>
</organism>
<dbReference type="AlphaFoldDB" id="A0A8J6NXU3"/>
<protein>
    <submittedName>
        <fullName evidence="1">Uncharacterized protein</fullName>
    </submittedName>
</protein>
<comment type="caution">
    <text evidence="1">The sequence shown here is derived from an EMBL/GenBank/DDBJ whole genome shotgun (WGS) entry which is preliminary data.</text>
</comment>
<dbReference type="EMBL" id="JACNJH010000159">
    <property type="protein sequence ID" value="MBC8361908.1"/>
    <property type="molecule type" value="Genomic_DNA"/>
</dbReference>
<evidence type="ECO:0000313" key="2">
    <source>
        <dbReference type="Proteomes" id="UP000603434"/>
    </source>
</evidence>
<sequence>MGKWMETIQKTFAAVSFAEAGEHDTATEMAGIKPNWSKVSLLSKAWDNIFAAVTFAEAGCADRALEFVGAKTARRDVRSLEIFLKDVGLQGVRVRYGLAMV</sequence>